<keyword evidence="8" id="KW-0805">Transcription regulation</keyword>
<evidence type="ECO:0000313" key="16">
    <source>
        <dbReference type="Proteomes" id="UP000228934"/>
    </source>
</evidence>
<keyword evidence="4" id="KW-0479">Metal-binding</keyword>
<dbReference type="EMBL" id="KV937341">
    <property type="protein sequence ID" value="PIO30376.1"/>
    <property type="molecule type" value="Genomic_DNA"/>
</dbReference>
<evidence type="ECO:0000256" key="3">
    <source>
        <dbReference type="ARBA" id="ARBA00006991"/>
    </source>
</evidence>
<evidence type="ECO:0000256" key="11">
    <source>
        <dbReference type="ARBA" id="ARBA00023242"/>
    </source>
</evidence>
<evidence type="ECO:0000256" key="9">
    <source>
        <dbReference type="ARBA" id="ARBA00023125"/>
    </source>
</evidence>
<name>A0A2G9RR34_AQUCT</name>
<feature type="compositionally biased region" description="Basic and acidic residues" evidence="13">
    <location>
        <begin position="81"/>
        <end position="90"/>
    </location>
</feature>
<evidence type="ECO:0000256" key="10">
    <source>
        <dbReference type="ARBA" id="ARBA00023163"/>
    </source>
</evidence>
<keyword evidence="16" id="KW-1185">Reference proteome</keyword>
<evidence type="ECO:0000256" key="7">
    <source>
        <dbReference type="ARBA" id="ARBA00022833"/>
    </source>
</evidence>
<feature type="region of interest" description="Disordered" evidence="13">
    <location>
        <begin position="1"/>
        <end position="90"/>
    </location>
</feature>
<proteinExistence type="inferred from homology"/>
<accession>A0A2G9RR34</accession>
<feature type="region of interest" description="Disordered" evidence="13">
    <location>
        <begin position="110"/>
        <end position="204"/>
    </location>
</feature>
<keyword evidence="7" id="KW-0862">Zinc</keyword>
<comment type="similarity">
    <text evidence="3">Belongs to the krueppel C2H2-type zinc-finger protein family.</text>
</comment>
<keyword evidence="9" id="KW-0238">DNA-binding</keyword>
<sequence>MMENRPLLTSLERSSNRNSPERCPRPLYSRDSTQEHQEIPQEDQVKNFKKEVKEEAEEPYVRAVEPFKEENISPEISPDPGDTRETRTECGEKFTWKSSFIRHKRVHMGVGKPFSTGVDSTQNLPERCPSPFASQDSTQQDHKIPENDSCENVTVKTVKNEEKESNVKGDQTRKEEDIPPKISTDLGDTRKRDVKAEEEEEGHVTIKEEAPEIITDGKMEDYNFTSISSQDNQIPTNLLSHSEDLLSDPSTHRERSYGHSYAIICHKGSGTFSCSERGESFAQKAELISHQKGHRAEKLCPSSKCGEGSQKHLLTKAQGTSPVEKPFLCSECGKCFSHKHILTRHQKTHSAVKPFLCSECAPSNHITSERCPSPLSWLDSTQEQHQIPQNDQGKKAPFKAEVKEEAGEQNVSADDPCKEEEIPPEISTDPEAAQRDVKAEEEEEGRVRIKVEAEDPNVMSDLRRRKSLQRSAQVRSKKMQIYNYVARKSTDVFIEIQDINFDFFF</sequence>
<dbReference type="OrthoDB" id="654211at2759"/>
<feature type="domain" description="C2H2-type" evidence="14">
    <location>
        <begin position="272"/>
        <end position="299"/>
    </location>
</feature>
<feature type="compositionally biased region" description="Basic and acidic residues" evidence="13">
    <location>
        <begin position="158"/>
        <end position="179"/>
    </location>
</feature>
<evidence type="ECO:0000256" key="8">
    <source>
        <dbReference type="ARBA" id="ARBA00023015"/>
    </source>
</evidence>
<feature type="compositionally biased region" description="Basic and acidic residues" evidence="13">
    <location>
        <begin position="392"/>
        <end position="406"/>
    </location>
</feature>
<dbReference type="Proteomes" id="UP000228934">
    <property type="component" value="Unassembled WGS sequence"/>
</dbReference>
<evidence type="ECO:0000259" key="14">
    <source>
        <dbReference type="PROSITE" id="PS50157"/>
    </source>
</evidence>
<evidence type="ECO:0000256" key="6">
    <source>
        <dbReference type="ARBA" id="ARBA00022771"/>
    </source>
</evidence>
<dbReference type="InterPro" id="IPR013087">
    <property type="entry name" value="Znf_C2H2_type"/>
</dbReference>
<protein>
    <recommendedName>
        <fullName evidence="14">C2H2-type domain-containing protein</fullName>
    </recommendedName>
</protein>
<evidence type="ECO:0000256" key="12">
    <source>
        <dbReference type="PROSITE-ProRule" id="PRU00042"/>
    </source>
</evidence>
<dbReference type="InterPro" id="IPR036236">
    <property type="entry name" value="Znf_C2H2_sf"/>
</dbReference>
<feature type="compositionally biased region" description="Polar residues" evidence="13">
    <location>
        <begin position="378"/>
        <end position="391"/>
    </location>
</feature>
<reference evidence="16" key="1">
    <citation type="journal article" date="2017" name="Nat. Commun.">
        <title>The North American bullfrog draft genome provides insight into hormonal regulation of long noncoding RNA.</title>
        <authorList>
            <person name="Hammond S.A."/>
            <person name="Warren R.L."/>
            <person name="Vandervalk B.P."/>
            <person name="Kucuk E."/>
            <person name="Khan H."/>
            <person name="Gibb E.A."/>
            <person name="Pandoh P."/>
            <person name="Kirk H."/>
            <person name="Zhao Y."/>
            <person name="Jones M."/>
            <person name="Mungall A.J."/>
            <person name="Coope R."/>
            <person name="Pleasance S."/>
            <person name="Moore R.A."/>
            <person name="Holt R.A."/>
            <person name="Round J.M."/>
            <person name="Ohora S."/>
            <person name="Walle B.V."/>
            <person name="Veldhoen N."/>
            <person name="Helbing C.C."/>
            <person name="Birol I."/>
        </authorList>
    </citation>
    <scope>NUCLEOTIDE SEQUENCE [LARGE SCALE GENOMIC DNA]</scope>
</reference>
<dbReference type="AlphaFoldDB" id="A0A2G9RR34"/>
<dbReference type="PANTHER" id="PTHR47772">
    <property type="entry name" value="ZINC FINGER PROTEIN 200"/>
    <property type="match status" value="1"/>
</dbReference>
<dbReference type="PROSITE" id="PS00028">
    <property type="entry name" value="ZINC_FINGER_C2H2_1"/>
    <property type="match status" value="1"/>
</dbReference>
<feature type="compositionally biased region" description="Basic and acidic residues" evidence="13">
    <location>
        <begin position="32"/>
        <end position="53"/>
    </location>
</feature>
<feature type="domain" description="C2H2-type" evidence="14">
    <location>
        <begin position="327"/>
        <end position="354"/>
    </location>
</feature>
<dbReference type="Pfam" id="PF00096">
    <property type="entry name" value="zf-C2H2"/>
    <property type="match status" value="1"/>
</dbReference>
<dbReference type="InterPro" id="IPR050636">
    <property type="entry name" value="C2H2-ZF_domain-containing"/>
</dbReference>
<feature type="domain" description="C2H2-type" evidence="14">
    <location>
        <begin position="84"/>
        <end position="112"/>
    </location>
</feature>
<dbReference type="SMART" id="SM00355">
    <property type="entry name" value="ZnF_C2H2"/>
    <property type="match status" value="3"/>
</dbReference>
<dbReference type="GO" id="GO:0003677">
    <property type="term" value="F:DNA binding"/>
    <property type="evidence" value="ECO:0007669"/>
    <property type="project" value="UniProtKB-KW"/>
</dbReference>
<dbReference type="GO" id="GO:0005634">
    <property type="term" value="C:nucleus"/>
    <property type="evidence" value="ECO:0007669"/>
    <property type="project" value="UniProtKB-SubCell"/>
</dbReference>
<organism evidence="15 16">
    <name type="scientific">Aquarana catesbeiana</name>
    <name type="common">American bullfrog</name>
    <name type="synonym">Rana catesbeiana</name>
    <dbReference type="NCBI Taxonomy" id="8400"/>
    <lineage>
        <taxon>Eukaryota</taxon>
        <taxon>Metazoa</taxon>
        <taxon>Chordata</taxon>
        <taxon>Craniata</taxon>
        <taxon>Vertebrata</taxon>
        <taxon>Euteleostomi</taxon>
        <taxon>Amphibia</taxon>
        <taxon>Batrachia</taxon>
        <taxon>Anura</taxon>
        <taxon>Neobatrachia</taxon>
        <taxon>Ranoidea</taxon>
        <taxon>Ranidae</taxon>
        <taxon>Aquarana</taxon>
    </lineage>
</organism>
<feature type="region of interest" description="Disordered" evidence="13">
    <location>
        <begin position="375"/>
        <end position="445"/>
    </location>
</feature>
<comment type="subcellular location">
    <subcellularLocation>
        <location evidence="2">Nucleus</location>
    </subcellularLocation>
</comment>
<gene>
    <name evidence="15" type="ORF">AB205_0029530</name>
</gene>
<evidence type="ECO:0000256" key="2">
    <source>
        <dbReference type="ARBA" id="ARBA00004123"/>
    </source>
</evidence>
<keyword evidence="11" id="KW-0539">Nucleus</keyword>
<evidence type="ECO:0000313" key="15">
    <source>
        <dbReference type="EMBL" id="PIO30376.1"/>
    </source>
</evidence>
<dbReference type="FunFam" id="3.30.160.60:FF:001155">
    <property type="entry name" value="Zinc finger 30C"/>
    <property type="match status" value="1"/>
</dbReference>
<evidence type="ECO:0000256" key="4">
    <source>
        <dbReference type="ARBA" id="ARBA00022723"/>
    </source>
</evidence>
<keyword evidence="5" id="KW-0677">Repeat</keyword>
<dbReference type="GO" id="GO:0008270">
    <property type="term" value="F:zinc ion binding"/>
    <property type="evidence" value="ECO:0007669"/>
    <property type="project" value="UniProtKB-KW"/>
</dbReference>
<evidence type="ECO:0000256" key="1">
    <source>
        <dbReference type="ARBA" id="ARBA00003767"/>
    </source>
</evidence>
<dbReference type="PROSITE" id="PS50157">
    <property type="entry name" value="ZINC_FINGER_C2H2_2"/>
    <property type="match status" value="3"/>
</dbReference>
<evidence type="ECO:0000256" key="13">
    <source>
        <dbReference type="SAM" id="MobiDB-lite"/>
    </source>
</evidence>
<dbReference type="Gene3D" id="3.30.160.60">
    <property type="entry name" value="Classic Zinc Finger"/>
    <property type="match status" value="2"/>
</dbReference>
<dbReference type="SUPFAM" id="SSF57667">
    <property type="entry name" value="beta-beta-alpha zinc fingers"/>
    <property type="match status" value="2"/>
</dbReference>
<comment type="function">
    <text evidence="1">May be involved in transcriptional regulation.</text>
</comment>
<keyword evidence="10" id="KW-0804">Transcription</keyword>
<dbReference type="PANTHER" id="PTHR47772:SF11">
    <property type="entry name" value="C2H2-TYPE DOMAIN-CONTAINING PROTEIN"/>
    <property type="match status" value="1"/>
</dbReference>
<keyword evidence="6 12" id="KW-0863">Zinc-finger</keyword>
<evidence type="ECO:0000256" key="5">
    <source>
        <dbReference type="ARBA" id="ARBA00022737"/>
    </source>
</evidence>